<organism evidence="1">
    <name type="scientific">marine sediment metagenome</name>
    <dbReference type="NCBI Taxonomy" id="412755"/>
    <lineage>
        <taxon>unclassified sequences</taxon>
        <taxon>metagenomes</taxon>
        <taxon>ecological metagenomes</taxon>
    </lineage>
</organism>
<comment type="caution">
    <text evidence="1">The sequence shown here is derived from an EMBL/GenBank/DDBJ whole genome shotgun (WGS) entry which is preliminary data.</text>
</comment>
<dbReference type="AlphaFoldDB" id="X0W8Z2"/>
<name>X0W8Z2_9ZZZZ</name>
<reference evidence="1" key="1">
    <citation type="journal article" date="2014" name="Front. Microbiol.">
        <title>High frequency of phylogenetically diverse reductive dehalogenase-homologous genes in deep subseafloor sedimentary metagenomes.</title>
        <authorList>
            <person name="Kawai M."/>
            <person name="Futagami T."/>
            <person name="Toyoda A."/>
            <person name="Takaki Y."/>
            <person name="Nishi S."/>
            <person name="Hori S."/>
            <person name="Arai W."/>
            <person name="Tsubouchi T."/>
            <person name="Morono Y."/>
            <person name="Uchiyama I."/>
            <person name="Ito T."/>
            <person name="Fujiyama A."/>
            <person name="Inagaki F."/>
            <person name="Takami H."/>
        </authorList>
    </citation>
    <scope>NUCLEOTIDE SEQUENCE</scope>
    <source>
        <strain evidence="1">Expedition CK06-06</strain>
    </source>
</reference>
<accession>X0W8Z2</accession>
<gene>
    <name evidence="1" type="ORF">S01H1_58625</name>
</gene>
<evidence type="ECO:0000313" key="1">
    <source>
        <dbReference type="EMBL" id="GAG21053.1"/>
    </source>
</evidence>
<protein>
    <submittedName>
        <fullName evidence="1">Uncharacterized protein</fullName>
    </submittedName>
</protein>
<feature type="non-terminal residue" evidence="1">
    <location>
        <position position="191"/>
    </location>
</feature>
<dbReference type="EMBL" id="BARS01038300">
    <property type="protein sequence ID" value="GAG21053.1"/>
    <property type="molecule type" value="Genomic_DNA"/>
</dbReference>
<sequence length="191" mass="21664">MSDETQSPFVSIQGIGQNLAGRNVQVVGWLIHKKEIGWPYEHPGNGDAGLFPTREHRYPLHHIVTAEEECPGQPTQALFRLVRCYAPQFLNDAVVGVERFYIILGEVCCSHIVTEYALPSFKGQTTRQHAQKGCLPSPIYPYYGNAISPLQYQVKILVYNMLPVRLGNVLEFDYDATAPRRLSKVEMYLLR</sequence>
<proteinExistence type="predicted"/>